<dbReference type="InterPro" id="IPR027417">
    <property type="entry name" value="P-loop_NTPase"/>
</dbReference>
<evidence type="ECO:0000256" key="2">
    <source>
        <dbReference type="ARBA" id="ARBA00022741"/>
    </source>
</evidence>
<dbReference type="SUPFAM" id="SSF52540">
    <property type="entry name" value="P-loop containing nucleoside triphosphate hydrolases"/>
    <property type="match status" value="1"/>
</dbReference>
<keyword evidence="1" id="KW-0813">Transport</keyword>
<protein>
    <submittedName>
        <fullName evidence="6">ABC transporter ATP-binding protein</fullName>
    </submittedName>
</protein>
<accession>A0ABR9RVY2</accession>
<evidence type="ECO:0000313" key="6">
    <source>
        <dbReference type="EMBL" id="MBE7325751.1"/>
    </source>
</evidence>
<dbReference type="EMBL" id="JADCSA010000015">
    <property type="protein sequence ID" value="MBE7325751.1"/>
    <property type="molecule type" value="Genomic_DNA"/>
</dbReference>
<comment type="caution">
    <text evidence="6">The sequence shown here is derived from an EMBL/GenBank/DDBJ whole genome shotgun (WGS) entry which is preliminary data.</text>
</comment>
<evidence type="ECO:0000256" key="3">
    <source>
        <dbReference type="ARBA" id="ARBA00022840"/>
    </source>
</evidence>
<dbReference type="RefSeq" id="WP_193639076.1">
    <property type="nucleotide sequence ID" value="NZ_JADCSA010000015.1"/>
</dbReference>
<reference evidence="6 7" key="1">
    <citation type="submission" date="2020-10" db="EMBL/GenBank/DDBJ databases">
        <title>Nocardioides sp. isolated from sludge.</title>
        <authorList>
            <person name="Zhang X."/>
        </authorList>
    </citation>
    <scope>NUCLEOTIDE SEQUENCE [LARGE SCALE GENOMIC DNA]</scope>
    <source>
        <strain evidence="6 7">Y6</strain>
    </source>
</reference>
<name>A0ABR9RVY2_9ACTN</name>
<feature type="domain" description="ABC transporter" evidence="5">
    <location>
        <begin position="15"/>
        <end position="248"/>
    </location>
</feature>
<dbReference type="InterPro" id="IPR003439">
    <property type="entry name" value="ABC_transporter-like_ATP-bd"/>
</dbReference>
<evidence type="ECO:0000259" key="5">
    <source>
        <dbReference type="PROSITE" id="PS50893"/>
    </source>
</evidence>
<evidence type="ECO:0000256" key="1">
    <source>
        <dbReference type="ARBA" id="ARBA00022448"/>
    </source>
</evidence>
<sequence>MTHRDLCVHTSTPDVRASGVVVRLGGDVVLGDVDLVARGGRVTALLGPNGSGKTTLLHVLAGLRTPERGTVVVGDVAIRSLSHRRRARTIALVEQHASTTTDLTVRQVVALGRLPHRRMLGGTRSDSGAEVIDKVMDLVGLTHLADRGWTTLSGGERQRAHLARTLAQQPQVLLLDEPTNHLDLGQQLRFLALARDLGLTIIAALHDLELATAFCDDVVVLDHGRVHGQGPVTSTLTASLLREVYHVEASLDPHPRLDRPHLIWDRHVKENP</sequence>
<dbReference type="GO" id="GO:0005524">
    <property type="term" value="F:ATP binding"/>
    <property type="evidence" value="ECO:0007669"/>
    <property type="project" value="UniProtKB-KW"/>
</dbReference>
<dbReference type="CDD" id="cd03214">
    <property type="entry name" value="ABC_Iron-Siderophores_B12_Hemin"/>
    <property type="match status" value="1"/>
</dbReference>
<keyword evidence="7" id="KW-1185">Reference proteome</keyword>
<gene>
    <name evidence="6" type="ORF">IEQ44_13945</name>
</gene>
<dbReference type="Proteomes" id="UP000756387">
    <property type="component" value="Unassembled WGS sequence"/>
</dbReference>
<dbReference type="SMART" id="SM00382">
    <property type="entry name" value="AAA"/>
    <property type="match status" value="1"/>
</dbReference>
<dbReference type="PANTHER" id="PTHR42794:SF1">
    <property type="entry name" value="HEMIN IMPORT ATP-BINDING PROTEIN HMUV"/>
    <property type="match status" value="1"/>
</dbReference>
<dbReference type="PROSITE" id="PS50893">
    <property type="entry name" value="ABC_TRANSPORTER_2"/>
    <property type="match status" value="1"/>
</dbReference>
<dbReference type="InterPro" id="IPR003593">
    <property type="entry name" value="AAA+_ATPase"/>
</dbReference>
<evidence type="ECO:0000256" key="4">
    <source>
        <dbReference type="ARBA" id="ARBA00022967"/>
    </source>
</evidence>
<organism evidence="6 7">
    <name type="scientific">Nocardioides malaquae</name>
    <dbReference type="NCBI Taxonomy" id="2773426"/>
    <lineage>
        <taxon>Bacteria</taxon>
        <taxon>Bacillati</taxon>
        <taxon>Actinomycetota</taxon>
        <taxon>Actinomycetes</taxon>
        <taxon>Propionibacteriales</taxon>
        <taxon>Nocardioidaceae</taxon>
        <taxon>Nocardioides</taxon>
    </lineage>
</organism>
<proteinExistence type="predicted"/>
<dbReference type="Gene3D" id="3.40.50.300">
    <property type="entry name" value="P-loop containing nucleotide triphosphate hydrolases"/>
    <property type="match status" value="1"/>
</dbReference>
<dbReference type="Pfam" id="PF00005">
    <property type="entry name" value="ABC_tran"/>
    <property type="match status" value="1"/>
</dbReference>
<keyword evidence="2" id="KW-0547">Nucleotide-binding</keyword>
<keyword evidence="4" id="KW-1278">Translocase</keyword>
<evidence type="ECO:0000313" key="7">
    <source>
        <dbReference type="Proteomes" id="UP000756387"/>
    </source>
</evidence>
<keyword evidence="3 6" id="KW-0067">ATP-binding</keyword>
<dbReference type="PANTHER" id="PTHR42794">
    <property type="entry name" value="HEMIN IMPORT ATP-BINDING PROTEIN HMUV"/>
    <property type="match status" value="1"/>
</dbReference>